<organism evidence="1 2">
    <name type="scientific">Tumebacillus permanentifrigoris</name>
    <dbReference type="NCBI Taxonomy" id="378543"/>
    <lineage>
        <taxon>Bacteria</taxon>
        <taxon>Bacillati</taxon>
        <taxon>Bacillota</taxon>
        <taxon>Bacilli</taxon>
        <taxon>Bacillales</taxon>
        <taxon>Alicyclobacillaceae</taxon>
        <taxon>Tumebacillus</taxon>
    </lineage>
</organism>
<dbReference type="EMBL" id="QGGL01000012">
    <property type="protein sequence ID" value="PWK10195.1"/>
    <property type="molecule type" value="Genomic_DNA"/>
</dbReference>
<protein>
    <submittedName>
        <fullName evidence="1">Uncharacterized protein</fullName>
    </submittedName>
</protein>
<evidence type="ECO:0000313" key="1">
    <source>
        <dbReference type="EMBL" id="PWK10195.1"/>
    </source>
</evidence>
<dbReference type="Proteomes" id="UP000245634">
    <property type="component" value="Unassembled WGS sequence"/>
</dbReference>
<accession>A0A316D7E7</accession>
<keyword evidence="2" id="KW-1185">Reference proteome</keyword>
<evidence type="ECO:0000313" key="2">
    <source>
        <dbReference type="Proteomes" id="UP000245634"/>
    </source>
</evidence>
<sequence>MKGFTLTCSCGSQEVQIHVVVPSEEIKVECKSCGHSIQGNDADELGINRQEAPCE</sequence>
<proteinExistence type="predicted"/>
<gene>
    <name evidence="1" type="ORF">C7459_11216</name>
</gene>
<name>A0A316D7E7_9BACL</name>
<comment type="caution">
    <text evidence="1">The sequence shown here is derived from an EMBL/GenBank/DDBJ whole genome shotgun (WGS) entry which is preliminary data.</text>
</comment>
<dbReference type="AlphaFoldDB" id="A0A316D7E7"/>
<reference evidence="1 2" key="1">
    <citation type="submission" date="2018-05" db="EMBL/GenBank/DDBJ databases">
        <title>Genomic Encyclopedia of Type Strains, Phase IV (KMG-IV): sequencing the most valuable type-strain genomes for metagenomic binning, comparative biology and taxonomic classification.</title>
        <authorList>
            <person name="Goeker M."/>
        </authorList>
    </citation>
    <scope>NUCLEOTIDE SEQUENCE [LARGE SCALE GENOMIC DNA]</scope>
    <source>
        <strain evidence="1 2">DSM 18773</strain>
    </source>
</reference>